<evidence type="ECO:0000256" key="5">
    <source>
        <dbReference type="ARBA" id="ARBA00023054"/>
    </source>
</evidence>
<dbReference type="GO" id="GO:0005874">
    <property type="term" value="C:microtubule"/>
    <property type="evidence" value="ECO:0007669"/>
    <property type="project" value="UniProtKB-KW"/>
</dbReference>
<dbReference type="PANTHER" id="PTHR40412:SF1">
    <property type="entry name" value="SF-ASSEMBLIN"/>
    <property type="match status" value="1"/>
</dbReference>
<keyword evidence="3" id="KW-0963">Cytoplasm</keyword>
<evidence type="ECO:0000256" key="2">
    <source>
        <dbReference type="ARBA" id="ARBA00005678"/>
    </source>
</evidence>
<sequence length="282" mass="32875">MESKYNDDARLETTESSESVLAAKRGELSAASEGTKARLRTLMSNFDAFESEMIEGTRTRREKDEHVLVQLQREMASLEQVLQTEMKQRVEMNQSLQTWAGEQVEHVKEILLQKIQDKMEVLQENIDLLNERVDDLHAQLEHEKVAIPADIERRGAELTERLTAFQDRFETERLSRLEREKVITGRLADHENQVSEELDAERGEREQKYQELRAVLEESITLRKARTERFHIKIEKEIAKLKNAIQEEAVVREQEDDEIAETLTRYAAKLQDSLRTINTTEV</sequence>
<evidence type="ECO:0000313" key="10">
    <source>
        <dbReference type="Proteomes" id="UP000241890"/>
    </source>
</evidence>
<comment type="subcellular location">
    <subcellularLocation>
        <location evidence="1">Cytoplasm</location>
        <location evidence="1">Cytoskeleton</location>
    </subcellularLocation>
</comment>
<evidence type="ECO:0000256" key="4">
    <source>
        <dbReference type="ARBA" id="ARBA00022701"/>
    </source>
</evidence>
<keyword evidence="5 7" id="KW-0175">Coiled coil</keyword>
<evidence type="ECO:0000256" key="6">
    <source>
        <dbReference type="ARBA" id="ARBA00023212"/>
    </source>
</evidence>
<evidence type="ECO:0000256" key="8">
    <source>
        <dbReference type="SAM" id="MobiDB-lite"/>
    </source>
</evidence>
<feature type="region of interest" description="Disordered" evidence="8">
    <location>
        <begin position="1"/>
        <end position="27"/>
    </location>
</feature>
<dbReference type="PANTHER" id="PTHR40412">
    <property type="entry name" value="SF-ASSEMBLIN"/>
    <property type="match status" value="1"/>
</dbReference>
<dbReference type="AlphaFoldDB" id="A0A2R5GF46"/>
<dbReference type="PRINTS" id="PR01799">
    <property type="entry name" value="SFASSEMBLIN"/>
</dbReference>
<evidence type="ECO:0000256" key="7">
    <source>
        <dbReference type="SAM" id="Coils"/>
    </source>
</evidence>
<organism evidence="9 10">
    <name type="scientific">Hondaea fermentalgiana</name>
    <dbReference type="NCBI Taxonomy" id="2315210"/>
    <lineage>
        <taxon>Eukaryota</taxon>
        <taxon>Sar</taxon>
        <taxon>Stramenopiles</taxon>
        <taxon>Bigyra</taxon>
        <taxon>Labyrinthulomycetes</taxon>
        <taxon>Thraustochytrida</taxon>
        <taxon>Thraustochytriidae</taxon>
        <taxon>Hondaea</taxon>
    </lineage>
</organism>
<feature type="coiled-coil region" evidence="7">
    <location>
        <begin position="61"/>
        <end position="88"/>
    </location>
</feature>
<comment type="caution">
    <text evidence="9">The sequence shown here is derived from an EMBL/GenBank/DDBJ whole genome shotgun (WGS) entry which is preliminary data.</text>
</comment>
<dbReference type="Pfam" id="PF06705">
    <property type="entry name" value="SF-assemblin"/>
    <property type="match status" value="1"/>
</dbReference>
<keyword evidence="6" id="KW-0206">Cytoskeleton</keyword>
<keyword evidence="4" id="KW-0493">Microtubule</keyword>
<dbReference type="InParanoid" id="A0A2R5GF46"/>
<gene>
    <name evidence="9" type="ORF">FCC1311_057732</name>
</gene>
<evidence type="ECO:0000313" key="9">
    <source>
        <dbReference type="EMBL" id="GBG29552.1"/>
    </source>
</evidence>
<dbReference type="EMBL" id="BEYU01000060">
    <property type="protein sequence ID" value="GBG29552.1"/>
    <property type="molecule type" value="Genomic_DNA"/>
</dbReference>
<dbReference type="GO" id="GO:0005200">
    <property type="term" value="F:structural constituent of cytoskeleton"/>
    <property type="evidence" value="ECO:0007669"/>
    <property type="project" value="InterPro"/>
</dbReference>
<accession>A0A2R5GF46</accession>
<evidence type="ECO:0000256" key="3">
    <source>
        <dbReference type="ARBA" id="ARBA00022490"/>
    </source>
</evidence>
<comment type="similarity">
    <text evidence="2">Belongs to the SF-assemblin family.</text>
</comment>
<protein>
    <submittedName>
        <fullName evidence="9">SF-assemblin</fullName>
    </submittedName>
</protein>
<dbReference type="OrthoDB" id="436841at2759"/>
<name>A0A2R5GF46_9STRA</name>
<dbReference type="InterPro" id="IPR008374">
    <property type="entry name" value="SF_assemblin/giardin_b"/>
</dbReference>
<dbReference type="Proteomes" id="UP000241890">
    <property type="component" value="Unassembled WGS sequence"/>
</dbReference>
<keyword evidence="10" id="KW-1185">Reference proteome</keyword>
<evidence type="ECO:0000256" key="1">
    <source>
        <dbReference type="ARBA" id="ARBA00004245"/>
    </source>
</evidence>
<feature type="coiled-coil region" evidence="7">
    <location>
        <begin position="112"/>
        <end position="146"/>
    </location>
</feature>
<feature type="compositionally biased region" description="Basic and acidic residues" evidence="8">
    <location>
        <begin position="1"/>
        <end position="13"/>
    </location>
</feature>
<reference evidence="9 10" key="1">
    <citation type="submission" date="2017-12" db="EMBL/GenBank/DDBJ databases">
        <title>Sequencing, de novo assembly and annotation of complete genome of a new Thraustochytrid species, strain FCC1311.</title>
        <authorList>
            <person name="Sedici K."/>
            <person name="Godart F."/>
            <person name="Aiese Cigliano R."/>
            <person name="Sanseverino W."/>
            <person name="Barakat M."/>
            <person name="Ortet P."/>
            <person name="Marechal E."/>
            <person name="Cagnac O."/>
            <person name="Amato A."/>
        </authorList>
    </citation>
    <scope>NUCLEOTIDE SEQUENCE [LARGE SCALE GENOMIC DNA]</scope>
</reference>
<proteinExistence type="inferred from homology"/>